<sequence length="455" mass="49286">MTTHTLNTLCSQHQAVFLREDEHSLYIAVARPPAEHLLGALRFTSNKQVHVSYWSAEQLEKASLAHPEGPTPGQEDDPLETILAGAIARRASDIHIEPGDGHLTIRLRVDGVLQQLQELPAGQAAPLLARLKISAGLDIAERRLPQDGQFSTSVAGTTLALRLSTLPCRYGEKAVLRLQAPQAAQYSAEIPGMTNTQQALWQRALSSPQGLILVTGPTGSGKTRTLYAGLHALNRSGVNICSVEDPVEIPIPGINQTQINTKAGLDFPLILRALLRQDPDIIMIGEIRDAVTADIAIKAAQTGHLVLSTLHTNSTTETVIRLQQMGIPGWMLASTLRLIVAQRLVRRLCPHCRQPASEPAVLTSPAGKDPGEIAEHWLPRGCERCYSGYYGREALFEMLPPDPAMRQAIIRGADSDALARQARDGGHPTLARSAHAAIRQGVTSVSEVWRVMGDL</sequence>
<dbReference type="STRING" id="630626.EBL_c32510"/>
<organism evidence="5 6">
    <name type="scientific">Shimwellia blattae (strain ATCC 29907 / DSM 4481 / JCM 1650 / NBRC 105725 / CDC 9005-74)</name>
    <name type="common">Escherichia blattae</name>
    <dbReference type="NCBI Taxonomy" id="630626"/>
    <lineage>
        <taxon>Bacteria</taxon>
        <taxon>Pseudomonadati</taxon>
        <taxon>Pseudomonadota</taxon>
        <taxon>Gammaproteobacteria</taxon>
        <taxon>Enterobacterales</taxon>
        <taxon>Enterobacteriaceae</taxon>
        <taxon>Shimwellia</taxon>
    </lineage>
</organism>
<dbReference type="Proteomes" id="UP000001955">
    <property type="component" value="Chromosome"/>
</dbReference>
<keyword evidence="6" id="KW-1185">Reference proteome</keyword>
<dbReference type="EMBL" id="CP001560">
    <property type="protein sequence ID" value="AFJ48314.1"/>
    <property type="molecule type" value="Genomic_DNA"/>
</dbReference>
<dbReference type="InterPro" id="IPR007831">
    <property type="entry name" value="T2SS_GspE_N"/>
</dbReference>
<proteinExistence type="inferred from homology"/>
<feature type="domain" description="Bacterial type II secretion system protein E" evidence="4">
    <location>
        <begin position="275"/>
        <end position="289"/>
    </location>
</feature>
<dbReference type="GO" id="GO:0016887">
    <property type="term" value="F:ATP hydrolysis activity"/>
    <property type="evidence" value="ECO:0007669"/>
    <property type="project" value="TreeGrafter"/>
</dbReference>
<evidence type="ECO:0000313" key="5">
    <source>
        <dbReference type="EMBL" id="AFJ48314.1"/>
    </source>
</evidence>
<evidence type="ECO:0000256" key="1">
    <source>
        <dbReference type="ARBA" id="ARBA00006611"/>
    </source>
</evidence>
<protein>
    <submittedName>
        <fullName evidence="5">Putative typ II secretion system protein E</fullName>
    </submittedName>
</protein>
<keyword evidence="3" id="KW-0067">ATP-binding</keyword>
<dbReference type="OrthoDB" id="9804785at2"/>
<dbReference type="PROSITE" id="PS00662">
    <property type="entry name" value="T2SP_E"/>
    <property type="match status" value="1"/>
</dbReference>
<evidence type="ECO:0000313" key="6">
    <source>
        <dbReference type="Proteomes" id="UP000001955"/>
    </source>
</evidence>
<gene>
    <name evidence="5" type="ordered locus">EBL_c32510</name>
</gene>
<dbReference type="Pfam" id="PF05157">
    <property type="entry name" value="MshEN"/>
    <property type="match status" value="1"/>
</dbReference>
<dbReference type="CDD" id="cd01129">
    <property type="entry name" value="PulE-GspE-like"/>
    <property type="match status" value="1"/>
</dbReference>
<dbReference type="KEGG" id="ebt:EBL_c32510"/>
<dbReference type="PANTHER" id="PTHR30258">
    <property type="entry name" value="TYPE II SECRETION SYSTEM PROTEIN GSPE-RELATED"/>
    <property type="match status" value="1"/>
</dbReference>
<accession>I2BCR0</accession>
<dbReference type="GO" id="GO:0005524">
    <property type="term" value="F:ATP binding"/>
    <property type="evidence" value="ECO:0007669"/>
    <property type="project" value="UniProtKB-KW"/>
</dbReference>
<dbReference type="Gene3D" id="3.40.50.300">
    <property type="entry name" value="P-loop containing nucleotide triphosphate hydrolases"/>
    <property type="match status" value="1"/>
</dbReference>
<dbReference type="PATRIC" id="fig|630626.3.peg.3162"/>
<dbReference type="eggNOG" id="COG2804">
    <property type="taxonomic scope" value="Bacteria"/>
</dbReference>
<dbReference type="AlphaFoldDB" id="I2BCR0"/>
<dbReference type="InterPro" id="IPR001482">
    <property type="entry name" value="T2SS/T4SS_dom"/>
</dbReference>
<comment type="similarity">
    <text evidence="1">Belongs to the GSP E family.</text>
</comment>
<dbReference type="PANTHER" id="PTHR30258:SF1">
    <property type="entry name" value="PROTEIN TRANSPORT PROTEIN HOFB HOMOLOG"/>
    <property type="match status" value="1"/>
</dbReference>
<dbReference type="Pfam" id="PF00437">
    <property type="entry name" value="T2SSE"/>
    <property type="match status" value="1"/>
</dbReference>
<keyword evidence="2" id="KW-0547">Nucleotide-binding</keyword>
<dbReference type="GO" id="GO:0005886">
    <property type="term" value="C:plasma membrane"/>
    <property type="evidence" value="ECO:0007669"/>
    <property type="project" value="TreeGrafter"/>
</dbReference>
<dbReference type="RefSeq" id="WP_002464030.1">
    <property type="nucleotide sequence ID" value="NC_017910.1"/>
</dbReference>
<dbReference type="Gene3D" id="3.30.450.90">
    <property type="match status" value="1"/>
</dbReference>
<evidence type="ECO:0000256" key="2">
    <source>
        <dbReference type="ARBA" id="ARBA00022741"/>
    </source>
</evidence>
<reference evidence="5 6" key="1">
    <citation type="journal article" date="2012" name="J. Bacteriol.">
        <title>Complete genome sequence of the B12-producing Shimwellia blattae strain DSM 4481, isolated from a cockroach.</title>
        <authorList>
            <person name="Brzuszkiewicz E."/>
            <person name="Waschkowitz T."/>
            <person name="Wiezer A."/>
            <person name="Daniel R."/>
        </authorList>
    </citation>
    <scope>NUCLEOTIDE SEQUENCE [LARGE SCALE GENOMIC DNA]</scope>
    <source>
        <strain evidence="6">ATCC 29907 / DSM 4481 / JCM 1650 / NBRC 105725 / CDC 9005-74</strain>
    </source>
</reference>
<evidence type="ECO:0000259" key="4">
    <source>
        <dbReference type="PROSITE" id="PS00662"/>
    </source>
</evidence>
<name>I2BCR0_SHIBC</name>
<dbReference type="HOGENOM" id="CLU_013446_2_2_6"/>
<accession>K6VFP3</accession>
<dbReference type="SUPFAM" id="SSF52540">
    <property type="entry name" value="P-loop containing nucleoside triphosphate hydrolases"/>
    <property type="match status" value="1"/>
</dbReference>
<evidence type="ECO:0000256" key="3">
    <source>
        <dbReference type="ARBA" id="ARBA00022840"/>
    </source>
</evidence>
<dbReference type="InterPro" id="IPR027417">
    <property type="entry name" value="P-loop_NTPase"/>
</dbReference>